<dbReference type="Pfam" id="PF13186">
    <property type="entry name" value="SPASM"/>
    <property type="match status" value="1"/>
</dbReference>
<dbReference type="CDD" id="cd01335">
    <property type="entry name" value="Radical_SAM"/>
    <property type="match status" value="1"/>
</dbReference>
<keyword evidence="5" id="KW-0411">Iron-sulfur</keyword>
<sequence>MNKVKKMNIVDKLHQEFVIKKIKETNWEVGTTGPLIVELDTTEACDLACPGCVSEELMEAGRKFSSDRLMEIGKELKDIGVKGVVLIGGGEPLAHPKIGDFMKYLGENDISIGITTNGSFIHKYLDIIAEYSSWTRISMDASTTEMFSKLRPTKGGGSKFDLIVNNMRKLAKVKKGKLGFSFLIRTEVEGINIPSNIHEIYDAALLARDIGCDYFEVKPSYQYRNNAVHSLVKHDKRKMDQARKEIERLEELVTDKFSIIKAITLDASLDGADYDQPKNYKMCPATELRTLITPSGVYVCPYWRGKDQYNVGSAITTSIKDIWSSEKRKNIKNFLDASKHCPFHCLRHDTNLEVYNIIEQLKDKKDIKIIHEFDRFI</sequence>
<proteinExistence type="predicted"/>
<dbReference type="InterPro" id="IPR013785">
    <property type="entry name" value="Aldolase_TIM"/>
</dbReference>
<accession>A0A2S9T6M1</accession>
<dbReference type="GO" id="GO:0051536">
    <property type="term" value="F:iron-sulfur cluster binding"/>
    <property type="evidence" value="ECO:0007669"/>
    <property type="project" value="UniProtKB-KW"/>
</dbReference>
<evidence type="ECO:0000256" key="5">
    <source>
        <dbReference type="ARBA" id="ARBA00023014"/>
    </source>
</evidence>
<comment type="cofactor">
    <cofactor evidence="1">
        <name>[4Fe-4S] cluster</name>
        <dbReference type="ChEBI" id="CHEBI:49883"/>
    </cofactor>
</comment>
<name>A0A2S9T6M1_9BACT</name>
<comment type="caution">
    <text evidence="7">The sequence shown here is derived from an EMBL/GenBank/DDBJ whole genome shotgun (WGS) entry which is preliminary data.</text>
</comment>
<dbReference type="CDD" id="cd21109">
    <property type="entry name" value="SPASM"/>
    <property type="match status" value="1"/>
</dbReference>
<evidence type="ECO:0000313" key="8">
    <source>
        <dbReference type="Proteomes" id="UP000238281"/>
    </source>
</evidence>
<dbReference type="InterPro" id="IPR058240">
    <property type="entry name" value="rSAM_sf"/>
</dbReference>
<evidence type="ECO:0000259" key="6">
    <source>
        <dbReference type="PROSITE" id="PS51918"/>
    </source>
</evidence>
<evidence type="ECO:0000256" key="1">
    <source>
        <dbReference type="ARBA" id="ARBA00001966"/>
    </source>
</evidence>
<dbReference type="Pfam" id="PF04055">
    <property type="entry name" value="Radical_SAM"/>
    <property type="match status" value="1"/>
</dbReference>
<dbReference type="EMBL" id="NXGE01000003">
    <property type="protein sequence ID" value="PRM94485.1"/>
    <property type="molecule type" value="Genomic_DNA"/>
</dbReference>
<dbReference type="Proteomes" id="UP000238281">
    <property type="component" value="Unassembled WGS sequence"/>
</dbReference>
<dbReference type="GO" id="GO:0046872">
    <property type="term" value="F:metal ion binding"/>
    <property type="evidence" value="ECO:0007669"/>
    <property type="project" value="UniProtKB-KW"/>
</dbReference>
<dbReference type="RefSeq" id="WP_105915390.1">
    <property type="nucleotide sequence ID" value="NZ_NXGE01000003.1"/>
</dbReference>
<keyword evidence="3" id="KW-0479">Metal-binding</keyword>
<dbReference type="SFLD" id="SFLDS00029">
    <property type="entry name" value="Radical_SAM"/>
    <property type="match status" value="1"/>
</dbReference>
<dbReference type="PROSITE" id="PS51918">
    <property type="entry name" value="RADICAL_SAM"/>
    <property type="match status" value="1"/>
</dbReference>
<dbReference type="InterPro" id="IPR050377">
    <property type="entry name" value="Radical_SAM_PqqE_MftC-like"/>
</dbReference>
<evidence type="ECO:0000256" key="4">
    <source>
        <dbReference type="ARBA" id="ARBA00023004"/>
    </source>
</evidence>
<evidence type="ECO:0000256" key="3">
    <source>
        <dbReference type="ARBA" id="ARBA00022723"/>
    </source>
</evidence>
<dbReference type="PANTHER" id="PTHR11228">
    <property type="entry name" value="RADICAL SAM DOMAIN PROTEIN"/>
    <property type="match status" value="1"/>
</dbReference>
<reference evidence="7 8" key="1">
    <citation type="submission" date="2017-09" db="EMBL/GenBank/DDBJ databases">
        <title>Reassesment of A. cryaerophilus.</title>
        <authorList>
            <person name="Perez-Cataluna A."/>
            <person name="Collado L."/>
            <person name="Salgado O."/>
            <person name="Lefinanco V."/>
            <person name="Figueras M.J."/>
        </authorList>
    </citation>
    <scope>NUCLEOTIDE SEQUENCE [LARGE SCALE GENOMIC DNA]</scope>
    <source>
        <strain evidence="7 8">LMG 10210</strain>
    </source>
</reference>
<dbReference type="SFLD" id="SFLDG01067">
    <property type="entry name" value="SPASM/twitch_domain_containing"/>
    <property type="match status" value="1"/>
</dbReference>
<dbReference type="AlphaFoldDB" id="A0A2S9T6M1"/>
<organism evidence="7 8">
    <name type="scientific">Aliarcobacter cryaerophilus</name>
    <dbReference type="NCBI Taxonomy" id="28198"/>
    <lineage>
        <taxon>Bacteria</taxon>
        <taxon>Pseudomonadati</taxon>
        <taxon>Campylobacterota</taxon>
        <taxon>Epsilonproteobacteria</taxon>
        <taxon>Campylobacterales</taxon>
        <taxon>Arcobacteraceae</taxon>
        <taxon>Aliarcobacter</taxon>
    </lineage>
</organism>
<evidence type="ECO:0000256" key="2">
    <source>
        <dbReference type="ARBA" id="ARBA00022691"/>
    </source>
</evidence>
<dbReference type="InterPro" id="IPR007197">
    <property type="entry name" value="rSAM"/>
</dbReference>
<feature type="domain" description="Radical SAM core" evidence="6">
    <location>
        <begin position="31"/>
        <end position="262"/>
    </location>
</feature>
<keyword evidence="4" id="KW-0408">Iron</keyword>
<dbReference type="PANTHER" id="PTHR11228:SF7">
    <property type="entry name" value="PQQA PEPTIDE CYCLASE"/>
    <property type="match status" value="1"/>
</dbReference>
<dbReference type="SUPFAM" id="SSF102114">
    <property type="entry name" value="Radical SAM enzymes"/>
    <property type="match status" value="1"/>
</dbReference>
<protein>
    <submittedName>
        <fullName evidence="7">Radical SAM protein</fullName>
    </submittedName>
</protein>
<gene>
    <name evidence="7" type="ORF">CJ673_06235</name>
</gene>
<keyword evidence="2" id="KW-0949">S-adenosyl-L-methionine</keyword>
<dbReference type="GO" id="GO:0003824">
    <property type="term" value="F:catalytic activity"/>
    <property type="evidence" value="ECO:0007669"/>
    <property type="project" value="InterPro"/>
</dbReference>
<dbReference type="InterPro" id="IPR023885">
    <property type="entry name" value="4Fe4S-binding_SPASM_dom"/>
</dbReference>
<evidence type="ECO:0000313" key="7">
    <source>
        <dbReference type="EMBL" id="PRM94485.1"/>
    </source>
</evidence>
<dbReference type="Gene3D" id="3.20.20.70">
    <property type="entry name" value="Aldolase class I"/>
    <property type="match status" value="1"/>
</dbReference>